<dbReference type="GO" id="GO:0003677">
    <property type="term" value="F:DNA binding"/>
    <property type="evidence" value="ECO:0007669"/>
    <property type="project" value="UniProtKB-KW"/>
</dbReference>
<dbReference type="EMBL" id="JARQBJ010000001">
    <property type="protein sequence ID" value="MDT2809000.1"/>
    <property type="molecule type" value="Genomic_DNA"/>
</dbReference>
<evidence type="ECO:0000256" key="3">
    <source>
        <dbReference type="ARBA" id="ARBA00023163"/>
    </source>
</evidence>
<dbReference type="InterPro" id="IPR036390">
    <property type="entry name" value="WH_DNA-bd_sf"/>
</dbReference>
<dbReference type="PROSITE" id="PS50949">
    <property type="entry name" value="HTH_GNTR"/>
    <property type="match status" value="1"/>
</dbReference>
<comment type="caution">
    <text evidence="5">The sequence shown here is derived from an EMBL/GenBank/DDBJ whole genome shotgun (WGS) entry which is preliminary data.</text>
</comment>
<accession>A0AAW8TS99</accession>
<dbReference type="AlphaFoldDB" id="A0AAW8TS99"/>
<evidence type="ECO:0000313" key="6">
    <source>
        <dbReference type="Proteomes" id="UP001256711"/>
    </source>
</evidence>
<name>A0AAW8TS99_9ENTE</name>
<dbReference type="SMART" id="SM00345">
    <property type="entry name" value="HTH_GNTR"/>
    <property type="match status" value="1"/>
</dbReference>
<organism evidence="5 6">
    <name type="scientific">Enterococcus asini</name>
    <dbReference type="NCBI Taxonomy" id="57732"/>
    <lineage>
        <taxon>Bacteria</taxon>
        <taxon>Bacillati</taxon>
        <taxon>Bacillota</taxon>
        <taxon>Bacilli</taxon>
        <taxon>Lactobacillales</taxon>
        <taxon>Enterococcaceae</taxon>
        <taxon>Enterococcus</taxon>
    </lineage>
</organism>
<reference evidence="5" key="1">
    <citation type="submission" date="2023-03" db="EMBL/GenBank/DDBJ databases">
        <authorList>
            <person name="Shen W."/>
            <person name="Cai J."/>
        </authorList>
    </citation>
    <scope>NUCLEOTIDE SEQUENCE</scope>
    <source>
        <strain evidence="5">B226-2</strain>
    </source>
</reference>
<evidence type="ECO:0000259" key="4">
    <source>
        <dbReference type="PROSITE" id="PS50949"/>
    </source>
</evidence>
<dbReference type="CDD" id="cd07377">
    <property type="entry name" value="WHTH_GntR"/>
    <property type="match status" value="1"/>
</dbReference>
<evidence type="ECO:0000256" key="2">
    <source>
        <dbReference type="ARBA" id="ARBA00023125"/>
    </source>
</evidence>
<gene>
    <name evidence="5" type="ORF">P7H43_00610</name>
</gene>
<dbReference type="PANTHER" id="PTHR38445">
    <property type="entry name" value="HTH-TYPE TRANSCRIPTIONAL REPRESSOR YTRA"/>
    <property type="match status" value="1"/>
</dbReference>
<dbReference type="Pfam" id="PF00392">
    <property type="entry name" value="GntR"/>
    <property type="match status" value="1"/>
</dbReference>
<evidence type="ECO:0000313" key="5">
    <source>
        <dbReference type="EMBL" id="MDT2809000.1"/>
    </source>
</evidence>
<dbReference type="Gene3D" id="1.10.10.10">
    <property type="entry name" value="Winged helix-like DNA-binding domain superfamily/Winged helix DNA-binding domain"/>
    <property type="match status" value="1"/>
</dbReference>
<dbReference type="InterPro" id="IPR036388">
    <property type="entry name" value="WH-like_DNA-bd_sf"/>
</dbReference>
<evidence type="ECO:0000256" key="1">
    <source>
        <dbReference type="ARBA" id="ARBA00023015"/>
    </source>
</evidence>
<sequence length="131" mass="14653">MILEIDTLSVTPIYQQLRDQVILGIAKKELLPGESLPTVRQLADELGVNTMTISKAYNLLKDEGYLITDRRKGSLVRLPEPFQAQEAQASRQALALLLAEIKLHGTSKETLLANIYDIWQDFEGGTNNDEN</sequence>
<feature type="domain" description="HTH gntR-type" evidence="4">
    <location>
        <begin position="11"/>
        <end position="79"/>
    </location>
</feature>
<protein>
    <submittedName>
        <fullName evidence="5">GntR family transcriptional regulator</fullName>
    </submittedName>
</protein>
<dbReference type="RefSeq" id="WP_270596251.1">
    <property type="nucleotide sequence ID" value="NZ_JAQESC010000001.1"/>
</dbReference>
<dbReference type="SUPFAM" id="SSF46785">
    <property type="entry name" value="Winged helix' DNA-binding domain"/>
    <property type="match status" value="1"/>
</dbReference>
<dbReference type="InterPro" id="IPR000524">
    <property type="entry name" value="Tscrpt_reg_HTH_GntR"/>
</dbReference>
<proteinExistence type="predicted"/>
<dbReference type="PRINTS" id="PR00035">
    <property type="entry name" value="HTHGNTR"/>
</dbReference>
<keyword evidence="1" id="KW-0805">Transcription regulation</keyword>
<dbReference type="GO" id="GO:0003700">
    <property type="term" value="F:DNA-binding transcription factor activity"/>
    <property type="evidence" value="ECO:0007669"/>
    <property type="project" value="InterPro"/>
</dbReference>
<keyword evidence="3" id="KW-0804">Transcription</keyword>
<keyword evidence="2" id="KW-0238">DNA-binding</keyword>
<dbReference type="PANTHER" id="PTHR38445:SF12">
    <property type="entry name" value="GNTR-FAMILY TRANSCRIPTIONAL REGULATOR"/>
    <property type="match status" value="1"/>
</dbReference>
<dbReference type="Proteomes" id="UP001256711">
    <property type="component" value="Unassembled WGS sequence"/>
</dbReference>